<protein>
    <submittedName>
        <fullName evidence="2">Uncharacterized protein</fullName>
    </submittedName>
</protein>
<keyword evidence="3" id="KW-1185">Reference proteome</keyword>
<proteinExistence type="predicted"/>
<evidence type="ECO:0000313" key="3">
    <source>
        <dbReference type="Proteomes" id="UP001437256"/>
    </source>
</evidence>
<evidence type="ECO:0000313" key="2">
    <source>
        <dbReference type="EMBL" id="KAL0061192.1"/>
    </source>
</evidence>
<comment type="caution">
    <text evidence="2">The sequence shown here is derived from an EMBL/GenBank/DDBJ whole genome shotgun (WGS) entry which is preliminary data.</text>
</comment>
<feature type="compositionally biased region" description="Low complexity" evidence="1">
    <location>
        <begin position="75"/>
        <end position="86"/>
    </location>
</feature>
<accession>A0ABR2ZJ00</accession>
<feature type="compositionally biased region" description="Low complexity" evidence="1">
    <location>
        <begin position="119"/>
        <end position="135"/>
    </location>
</feature>
<dbReference type="EMBL" id="JBBXMP010000145">
    <property type="protein sequence ID" value="KAL0061192.1"/>
    <property type="molecule type" value="Genomic_DNA"/>
</dbReference>
<evidence type="ECO:0000256" key="1">
    <source>
        <dbReference type="SAM" id="MobiDB-lite"/>
    </source>
</evidence>
<feature type="compositionally biased region" description="Polar residues" evidence="1">
    <location>
        <begin position="55"/>
        <end position="74"/>
    </location>
</feature>
<name>A0ABR2ZJ00_9AGAR</name>
<dbReference type="Proteomes" id="UP001437256">
    <property type="component" value="Unassembled WGS sequence"/>
</dbReference>
<organism evidence="2 3">
    <name type="scientific">Marasmius tenuissimus</name>
    <dbReference type="NCBI Taxonomy" id="585030"/>
    <lineage>
        <taxon>Eukaryota</taxon>
        <taxon>Fungi</taxon>
        <taxon>Dikarya</taxon>
        <taxon>Basidiomycota</taxon>
        <taxon>Agaricomycotina</taxon>
        <taxon>Agaricomycetes</taxon>
        <taxon>Agaricomycetidae</taxon>
        <taxon>Agaricales</taxon>
        <taxon>Marasmiineae</taxon>
        <taxon>Marasmiaceae</taxon>
        <taxon>Marasmius</taxon>
    </lineage>
</organism>
<gene>
    <name evidence="2" type="ORF">AAF712_012012</name>
</gene>
<feature type="region of interest" description="Disordered" evidence="1">
    <location>
        <begin position="119"/>
        <end position="145"/>
    </location>
</feature>
<feature type="region of interest" description="Disordered" evidence="1">
    <location>
        <begin position="55"/>
        <end position="88"/>
    </location>
</feature>
<reference evidence="2 3" key="1">
    <citation type="submission" date="2024-05" db="EMBL/GenBank/DDBJ databases">
        <title>A draft genome resource for the thread blight pathogen Marasmius tenuissimus strain MS-2.</title>
        <authorList>
            <person name="Yulfo-Soto G.E."/>
            <person name="Baruah I.K."/>
            <person name="Amoako-Attah I."/>
            <person name="Bukari Y."/>
            <person name="Meinhardt L.W."/>
            <person name="Bailey B.A."/>
            <person name="Cohen S.P."/>
        </authorList>
    </citation>
    <scope>NUCLEOTIDE SEQUENCE [LARGE SCALE GENOMIC DNA]</scope>
    <source>
        <strain evidence="2 3">MS-2</strain>
    </source>
</reference>
<sequence length="445" mass="48059">MPSVGMEPSASQTNLDNNVLSQFLSFLPTLQTLTQHPNAAPSQLTSFINAVQTNPSVSMSQPQPIAPATSQSVAPSTSQSTMPQSSITAPVVQAESSITQAPRIVPYNSVQMLNAVASSSSTSASTSSTSSSTTSQGRERVTTASGFPSFTMVQRANDNWLAHAYESLPNSKRKPWGKAKRKPSLVPQSATPKIDDCLAMAKGGTLVMNLEVNIYPPQPPTQTLNRLSLPRHLVHYQCNHESFLRALTYAGLTYRFSNLPVSTTIVDLMTHLCQQLQRHGYSIPEPATSSVFAVHEQMPLQLLAYTNLGCINATTKTPRLATGAISSSTTLQHILANKREYAIAKLAVTSDNHFELNMIVRTAHYPLELNTSLADIQMGNNDEVKVHCCISKCIFSMFLSDVDARISEGVGSLDEDEMEASCDEGDDVETGDESVGFAHCDFDGG</sequence>